<comment type="pathway">
    <text evidence="4 11">Purine metabolism; AMP biosynthesis via salvage pathway; AMP from adenine: step 1/1.</text>
</comment>
<evidence type="ECO:0000256" key="9">
    <source>
        <dbReference type="ARBA" id="ARBA00022679"/>
    </source>
</evidence>
<dbReference type="GO" id="GO:0016208">
    <property type="term" value="F:AMP binding"/>
    <property type="evidence" value="ECO:0007669"/>
    <property type="project" value="TreeGrafter"/>
</dbReference>
<dbReference type="InterPro" id="IPR000836">
    <property type="entry name" value="PRTase_dom"/>
</dbReference>
<evidence type="ECO:0000259" key="12">
    <source>
        <dbReference type="Pfam" id="PF00156"/>
    </source>
</evidence>
<dbReference type="SUPFAM" id="SSF53271">
    <property type="entry name" value="PRTase-like"/>
    <property type="match status" value="1"/>
</dbReference>
<dbReference type="Pfam" id="PF00156">
    <property type="entry name" value="Pribosyltran"/>
    <property type="match status" value="1"/>
</dbReference>
<comment type="subunit">
    <text evidence="11">Homodimer.</text>
</comment>
<evidence type="ECO:0000256" key="10">
    <source>
        <dbReference type="ARBA" id="ARBA00022726"/>
    </source>
</evidence>
<dbReference type="GO" id="GO:0006168">
    <property type="term" value="P:adenine salvage"/>
    <property type="evidence" value="ECO:0007669"/>
    <property type="project" value="InterPro"/>
</dbReference>
<comment type="function">
    <text evidence="2 11">Catalyzes a salvage reaction resulting in the formation of AMP, that is energically less costly than de novo synthesis.</text>
</comment>
<evidence type="ECO:0000313" key="13">
    <source>
        <dbReference type="EMBL" id="TGG91844.1"/>
    </source>
</evidence>
<dbReference type="GO" id="GO:0044209">
    <property type="term" value="P:AMP salvage"/>
    <property type="evidence" value="ECO:0007669"/>
    <property type="project" value="UniProtKB-UniRule"/>
</dbReference>
<reference evidence="13 14" key="1">
    <citation type="journal article" date="2019" name="mSystems">
        <title>Life at home and on the roam: Genomic adaptions reflect the dual lifestyle of an intracellular, facultative symbiont.</title>
        <authorList>
            <person name="Burgsdorf I."/>
        </authorList>
    </citation>
    <scope>NUCLEOTIDE SEQUENCE [LARGE SCALE GENOMIC DNA]</scope>
    <source>
        <strain evidence="13">277cV</strain>
    </source>
</reference>
<dbReference type="GO" id="GO:0005737">
    <property type="term" value="C:cytoplasm"/>
    <property type="evidence" value="ECO:0007669"/>
    <property type="project" value="UniProtKB-SubCell"/>
</dbReference>
<comment type="catalytic activity">
    <reaction evidence="1 11">
        <text>AMP + diphosphate = 5-phospho-alpha-D-ribose 1-diphosphate + adenine</text>
        <dbReference type="Rhea" id="RHEA:16609"/>
        <dbReference type="ChEBI" id="CHEBI:16708"/>
        <dbReference type="ChEBI" id="CHEBI:33019"/>
        <dbReference type="ChEBI" id="CHEBI:58017"/>
        <dbReference type="ChEBI" id="CHEBI:456215"/>
        <dbReference type="EC" id="2.4.2.7"/>
    </reaction>
</comment>
<dbReference type="Proteomes" id="UP000317990">
    <property type="component" value="Unassembled WGS sequence"/>
</dbReference>
<dbReference type="PANTHER" id="PTHR32315:SF3">
    <property type="entry name" value="ADENINE PHOSPHORIBOSYLTRANSFERASE"/>
    <property type="match status" value="1"/>
</dbReference>
<dbReference type="EMBL" id="SRMO01000071">
    <property type="protein sequence ID" value="TGG91844.1"/>
    <property type="molecule type" value="Genomic_DNA"/>
</dbReference>
<gene>
    <name evidence="11" type="primary">apt</name>
    <name evidence="13" type="ORF">ERJ67_07525</name>
</gene>
<comment type="similarity">
    <text evidence="5 11">Belongs to the purine/pyrimidine phosphoribosyltransferase family.</text>
</comment>
<dbReference type="AlphaFoldDB" id="A0A524RML5"/>
<dbReference type="GO" id="GO:0003999">
    <property type="term" value="F:adenine phosphoribosyltransferase activity"/>
    <property type="evidence" value="ECO:0007669"/>
    <property type="project" value="UniProtKB-UniRule"/>
</dbReference>
<dbReference type="InterPro" id="IPR050054">
    <property type="entry name" value="UPRTase/APRTase"/>
</dbReference>
<evidence type="ECO:0000256" key="5">
    <source>
        <dbReference type="ARBA" id="ARBA00008391"/>
    </source>
</evidence>
<dbReference type="EC" id="2.4.2.7" evidence="6 11"/>
<evidence type="ECO:0000256" key="8">
    <source>
        <dbReference type="ARBA" id="ARBA00022676"/>
    </source>
</evidence>
<keyword evidence="8 11" id="KW-0328">Glycosyltransferase</keyword>
<dbReference type="NCBIfam" id="TIGR01090">
    <property type="entry name" value="apt"/>
    <property type="match status" value="1"/>
</dbReference>
<keyword evidence="9 11" id="KW-0808">Transferase</keyword>
<dbReference type="Gene3D" id="3.40.50.2020">
    <property type="match status" value="1"/>
</dbReference>
<accession>A0A524RML5</accession>
<dbReference type="CDD" id="cd06223">
    <property type="entry name" value="PRTases_typeI"/>
    <property type="match status" value="1"/>
</dbReference>
<evidence type="ECO:0000256" key="4">
    <source>
        <dbReference type="ARBA" id="ARBA00004659"/>
    </source>
</evidence>
<dbReference type="InterPro" id="IPR005764">
    <property type="entry name" value="Ade_phspho_trans"/>
</dbReference>
<dbReference type="GO" id="GO:0006166">
    <property type="term" value="P:purine ribonucleoside salvage"/>
    <property type="evidence" value="ECO:0007669"/>
    <property type="project" value="UniProtKB-UniRule"/>
</dbReference>
<dbReference type="FunFam" id="3.40.50.2020:FF:000021">
    <property type="entry name" value="Adenine phosphoribosyltransferase"/>
    <property type="match status" value="1"/>
</dbReference>
<evidence type="ECO:0000256" key="2">
    <source>
        <dbReference type="ARBA" id="ARBA00003968"/>
    </source>
</evidence>
<evidence type="ECO:0000256" key="11">
    <source>
        <dbReference type="HAMAP-Rule" id="MF_00004"/>
    </source>
</evidence>
<comment type="caution">
    <text evidence="13">The sequence shown here is derived from an EMBL/GenBank/DDBJ whole genome shotgun (WGS) entry which is preliminary data.</text>
</comment>
<keyword evidence="7 11" id="KW-0963">Cytoplasm</keyword>
<dbReference type="UniPathway" id="UPA00588">
    <property type="reaction ID" value="UER00646"/>
</dbReference>
<organism evidence="13 14">
    <name type="scientific">Aphanocapsa feldmannii 277cV</name>
    <dbReference type="NCBI Taxonomy" id="2507553"/>
    <lineage>
        <taxon>Bacteria</taxon>
        <taxon>Bacillati</taxon>
        <taxon>Cyanobacteriota</taxon>
        <taxon>Cyanophyceae</taxon>
        <taxon>Oscillatoriophycideae</taxon>
        <taxon>Chroococcales</taxon>
        <taxon>Microcystaceae</taxon>
        <taxon>Aphanocapsa</taxon>
    </lineage>
</organism>
<keyword evidence="10 11" id="KW-0660">Purine salvage</keyword>
<dbReference type="NCBIfam" id="NF002634">
    <property type="entry name" value="PRK02304.1-3"/>
    <property type="match status" value="1"/>
</dbReference>
<dbReference type="PANTHER" id="PTHR32315">
    <property type="entry name" value="ADENINE PHOSPHORIBOSYLTRANSFERASE"/>
    <property type="match status" value="1"/>
</dbReference>
<comment type="subcellular location">
    <subcellularLocation>
        <location evidence="3 11">Cytoplasm</location>
    </subcellularLocation>
</comment>
<evidence type="ECO:0000256" key="3">
    <source>
        <dbReference type="ARBA" id="ARBA00004496"/>
    </source>
</evidence>
<dbReference type="InterPro" id="IPR029057">
    <property type="entry name" value="PRTase-like"/>
</dbReference>
<dbReference type="NCBIfam" id="NF002636">
    <property type="entry name" value="PRK02304.1-5"/>
    <property type="match status" value="1"/>
</dbReference>
<sequence length="181" mass="19292">MTIRPSAISLPDLASLVRDVPDFPRPGIVFKDITPLLADPAGLDLCVERLARVAEAWKPELVAGIESRGFIVGAPLARQLGLGFVPVRKRGKLPSATVGIDYALEYGSDRLEVHADAICTSQRVLIADDLLATGGTAAATGHLVEKLGGEVCGYSFIITLEFLAGRDRLRQGVPVESILSY</sequence>
<evidence type="ECO:0000313" key="14">
    <source>
        <dbReference type="Proteomes" id="UP000317990"/>
    </source>
</evidence>
<feature type="domain" description="Phosphoribosyltransferase" evidence="12">
    <location>
        <begin position="37"/>
        <end position="151"/>
    </location>
</feature>
<dbReference type="GO" id="GO:0002055">
    <property type="term" value="F:adenine binding"/>
    <property type="evidence" value="ECO:0007669"/>
    <property type="project" value="TreeGrafter"/>
</dbReference>
<evidence type="ECO:0000256" key="1">
    <source>
        <dbReference type="ARBA" id="ARBA00000868"/>
    </source>
</evidence>
<evidence type="ECO:0000256" key="7">
    <source>
        <dbReference type="ARBA" id="ARBA00022490"/>
    </source>
</evidence>
<name>A0A524RML5_9CHRO</name>
<evidence type="ECO:0000256" key="6">
    <source>
        <dbReference type="ARBA" id="ARBA00011893"/>
    </source>
</evidence>
<protein>
    <recommendedName>
        <fullName evidence="6 11">Adenine phosphoribosyltransferase</fullName>
        <shortName evidence="11">APRT</shortName>
        <ecNumber evidence="6 11">2.4.2.7</ecNumber>
    </recommendedName>
</protein>
<proteinExistence type="inferred from homology"/>
<dbReference type="HAMAP" id="MF_00004">
    <property type="entry name" value="Aden_phosphoribosyltr"/>
    <property type="match status" value="1"/>
</dbReference>